<reference evidence="1 2" key="1">
    <citation type="journal article" date="2019" name="Commun. Biol.">
        <title>The bagworm genome reveals a unique fibroin gene that provides high tensile strength.</title>
        <authorList>
            <person name="Kono N."/>
            <person name="Nakamura H."/>
            <person name="Ohtoshi R."/>
            <person name="Tomita M."/>
            <person name="Numata K."/>
            <person name="Arakawa K."/>
        </authorList>
    </citation>
    <scope>NUCLEOTIDE SEQUENCE [LARGE SCALE GENOMIC DNA]</scope>
</reference>
<comment type="caution">
    <text evidence="1">The sequence shown here is derived from an EMBL/GenBank/DDBJ whole genome shotgun (WGS) entry which is preliminary data.</text>
</comment>
<dbReference type="OrthoDB" id="8123886at2759"/>
<gene>
    <name evidence="1" type="ORF">EVAR_9113_1</name>
</gene>
<evidence type="ECO:0000313" key="1">
    <source>
        <dbReference type="EMBL" id="GBP18270.1"/>
    </source>
</evidence>
<protein>
    <recommendedName>
        <fullName evidence="3">Nucleic-acid-binding protein from transposon X-element</fullName>
    </recommendedName>
</protein>
<dbReference type="AlphaFoldDB" id="A0A4C1TWA9"/>
<accession>A0A4C1TWA9</accession>
<keyword evidence="2" id="KW-1185">Reference proteome</keyword>
<proteinExistence type="predicted"/>
<sequence>MRKICKEHGHTPRLKCMQLMCAGGCTIYNLQRKIFEGETQISRCSPRSTKRTPNRELKENLVIQDLPVQSLRRITNHTREPLDIALVTANTTSVHNATKRQCFNCQFYEHSSKNCYQRARCVKCLGDHGTAACTRNKDTDGSPACVFLQIIRLYDQIFSNGGPRKDPLKNITNDTSTEDIKVMLSVITSIDIEELALLAKKFKGVANPVEKIIVLAEHASLVEANKNNKI</sequence>
<evidence type="ECO:0000313" key="2">
    <source>
        <dbReference type="Proteomes" id="UP000299102"/>
    </source>
</evidence>
<dbReference type="Proteomes" id="UP000299102">
    <property type="component" value="Unassembled WGS sequence"/>
</dbReference>
<dbReference type="EMBL" id="BGZK01000095">
    <property type="protein sequence ID" value="GBP18270.1"/>
    <property type="molecule type" value="Genomic_DNA"/>
</dbReference>
<evidence type="ECO:0008006" key="3">
    <source>
        <dbReference type="Google" id="ProtNLM"/>
    </source>
</evidence>
<name>A0A4C1TWA9_EUMVA</name>
<organism evidence="1 2">
    <name type="scientific">Eumeta variegata</name>
    <name type="common">Bagworm moth</name>
    <name type="synonym">Eumeta japonica</name>
    <dbReference type="NCBI Taxonomy" id="151549"/>
    <lineage>
        <taxon>Eukaryota</taxon>
        <taxon>Metazoa</taxon>
        <taxon>Ecdysozoa</taxon>
        <taxon>Arthropoda</taxon>
        <taxon>Hexapoda</taxon>
        <taxon>Insecta</taxon>
        <taxon>Pterygota</taxon>
        <taxon>Neoptera</taxon>
        <taxon>Endopterygota</taxon>
        <taxon>Lepidoptera</taxon>
        <taxon>Glossata</taxon>
        <taxon>Ditrysia</taxon>
        <taxon>Tineoidea</taxon>
        <taxon>Psychidae</taxon>
        <taxon>Oiketicinae</taxon>
        <taxon>Eumeta</taxon>
    </lineage>
</organism>